<sequence length="580" mass="63910">MRTSFNRRLSLLTFVIIITGVLLFARLASFQFQLDVAAYLQRLASSNYRIINDRFPERGRIYDRNGELLAANTTEYRIGISPVYISNKARLARELAEILGEDEERILQLANSRAPYELVTRQPVSAEVAQKVARLNSLAVTIDPEPKRIYPHNSLAAHVIGFVGWEGNLRRGYVGVEGGYNDDLAGQSRVTERSRIPFDAILGEPPPPGRDIYLTIDRSIQHLAESELYDAINRYGATGGTIIIMDPRTGEVLAMASYPTFDPNVYFRANQESIRNPAISDTYEPGSVFKIVTAAIALESGKVSEDSTYYEGSPFRVVGGRRVYNWDRAAHGSQSFVDILVRSWNLGTTWLAVDVLGPTEFYEGLRRFGVGQPTGIDLEGEAAGILRLPNDLYWSDSDLATNSFGQGLTVTPLQMLSFVNVIANGGQMMQPHVRLKTVDGDREYYAVPAAVRTPISADVARRITDIMVQVVNIGEGKDARVPGYTIAGKTGTAQIYCATCPGLYDPELSMATFVGFLPADEPRVSILIKLDKVGRFASETAAPAFAQLVKRLVVLMNIPTDAQRAELRAQGGDTSLIVKR</sequence>
<organism evidence="6 7">
    <name type="scientific">Candidatus Thermofonsia Clade 1 bacterium</name>
    <dbReference type="NCBI Taxonomy" id="2364210"/>
    <lineage>
        <taxon>Bacteria</taxon>
        <taxon>Bacillati</taxon>
        <taxon>Chloroflexota</taxon>
        <taxon>Candidatus Thermofontia</taxon>
        <taxon>Candidatus Thermofonsia Clade 1</taxon>
    </lineage>
</organism>
<dbReference type="GO" id="GO:0071555">
    <property type="term" value="P:cell wall organization"/>
    <property type="evidence" value="ECO:0007669"/>
    <property type="project" value="TreeGrafter"/>
</dbReference>
<dbReference type="AlphaFoldDB" id="A0A2M8PB58"/>
<dbReference type="Gene3D" id="3.30.450.330">
    <property type="match status" value="1"/>
</dbReference>
<evidence type="ECO:0008006" key="8">
    <source>
        <dbReference type="Google" id="ProtNLM"/>
    </source>
</evidence>
<dbReference type="SUPFAM" id="SSF56601">
    <property type="entry name" value="beta-lactamase/transpeptidase-like"/>
    <property type="match status" value="1"/>
</dbReference>
<dbReference type="GO" id="GO:0008658">
    <property type="term" value="F:penicillin binding"/>
    <property type="evidence" value="ECO:0007669"/>
    <property type="project" value="InterPro"/>
</dbReference>
<dbReference type="GO" id="GO:0005886">
    <property type="term" value="C:plasma membrane"/>
    <property type="evidence" value="ECO:0007669"/>
    <property type="project" value="TreeGrafter"/>
</dbReference>
<dbReference type="InterPro" id="IPR005311">
    <property type="entry name" value="PBP_dimer"/>
</dbReference>
<dbReference type="InterPro" id="IPR050515">
    <property type="entry name" value="Beta-lactam/transpept"/>
</dbReference>
<dbReference type="Pfam" id="PF03717">
    <property type="entry name" value="PBP_dimer"/>
    <property type="match status" value="1"/>
</dbReference>
<evidence type="ECO:0000256" key="1">
    <source>
        <dbReference type="ARBA" id="ARBA00004370"/>
    </source>
</evidence>
<dbReference type="PANTHER" id="PTHR30627">
    <property type="entry name" value="PEPTIDOGLYCAN D,D-TRANSPEPTIDASE"/>
    <property type="match status" value="1"/>
</dbReference>
<accession>A0A2M8PB58</accession>
<evidence type="ECO:0000256" key="2">
    <source>
        <dbReference type="ARBA" id="ARBA00007171"/>
    </source>
</evidence>
<dbReference type="Proteomes" id="UP000229681">
    <property type="component" value="Unassembled WGS sequence"/>
</dbReference>
<keyword evidence="3" id="KW-0472">Membrane</keyword>
<dbReference type="SUPFAM" id="SSF56519">
    <property type="entry name" value="Penicillin binding protein dimerisation domain"/>
    <property type="match status" value="1"/>
</dbReference>
<proteinExistence type="inferred from homology"/>
<feature type="domain" description="Penicillin-binding protein dimerisation" evidence="5">
    <location>
        <begin position="56"/>
        <end position="191"/>
    </location>
</feature>
<evidence type="ECO:0000313" key="7">
    <source>
        <dbReference type="Proteomes" id="UP000229681"/>
    </source>
</evidence>
<evidence type="ECO:0000259" key="5">
    <source>
        <dbReference type="Pfam" id="PF03717"/>
    </source>
</evidence>
<protein>
    <recommendedName>
        <fullName evidence="8">Penicillin-binding protein 2</fullName>
    </recommendedName>
</protein>
<feature type="domain" description="Penicillin-binding protein transpeptidase" evidence="4">
    <location>
        <begin position="240"/>
        <end position="549"/>
    </location>
</feature>
<evidence type="ECO:0000256" key="3">
    <source>
        <dbReference type="ARBA" id="ARBA00023136"/>
    </source>
</evidence>
<dbReference type="PANTHER" id="PTHR30627:SF1">
    <property type="entry name" value="PEPTIDOGLYCAN D,D-TRANSPEPTIDASE FTSI"/>
    <property type="match status" value="1"/>
</dbReference>
<dbReference type="InterPro" id="IPR012338">
    <property type="entry name" value="Beta-lactam/transpept-like"/>
</dbReference>
<comment type="similarity">
    <text evidence="2">Belongs to the transpeptidase family.</text>
</comment>
<dbReference type="Gene3D" id="3.40.710.10">
    <property type="entry name" value="DD-peptidase/beta-lactamase superfamily"/>
    <property type="match status" value="1"/>
</dbReference>
<reference evidence="6 7" key="1">
    <citation type="submission" date="2017-11" db="EMBL/GenBank/DDBJ databases">
        <title>Evolution of Phototrophy in the Chloroflexi Phylum Driven by Horizontal Gene Transfer.</title>
        <authorList>
            <person name="Ward L.M."/>
            <person name="Hemp J."/>
            <person name="Shih P.M."/>
            <person name="Mcglynn S.E."/>
            <person name="Fischer W."/>
        </authorList>
    </citation>
    <scope>NUCLEOTIDE SEQUENCE [LARGE SCALE GENOMIC DNA]</scope>
    <source>
        <strain evidence="6">JP3_13</strain>
    </source>
</reference>
<dbReference type="InterPro" id="IPR001460">
    <property type="entry name" value="PCN-bd_Tpept"/>
</dbReference>
<dbReference type="InterPro" id="IPR036138">
    <property type="entry name" value="PBP_dimer_sf"/>
</dbReference>
<comment type="caution">
    <text evidence="6">The sequence shown here is derived from an EMBL/GenBank/DDBJ whole genome shotgun (WGS) entry which is preliminary data.</text>
</comment>
<name>A0A2M8PB58_9CHLR</name>
<dbReference type="Gene3D" id="3.90.1310.10">
    <property type="entry name" value="Penicillin-binding protein 2a (Domain 2)"/>
    <property type="match status" value="1"/>
</dbReference>
<evidence type="ECO:0000259" key="4">
    <source>
        <dbReference type="Pfam" id="PF00905"/>
    </source>
</evidence>
<evidence type="ECO:0000313" key="6">
    <source>
        <dbReference type="EMBL" id="PJF34790.1"/>
    </source>
</evidence>
<dbReference type="EMBL" id="PGTM01000270">
    <property type="protein sequence ID" value="PJF34790.1"/>
    <property type="molecule type" value="Genomic_DNA"/>
</dbReference>
<dbReference type="Pfam" id="PF00905">
    <property type="entry name" value="Transpeptidase"/>
    <property type="match status" value="1"/>
</dbReference>
<gene>
    <name evidence="6" type="ORF">CUN49_13860</name>
</gene>
<comment type="subcellular location">
    <subcellularLocation>
        <location evidence="1">Membrane</location>
    </subcellularLocation>
</comment>